<dbReference type="PANTHER" id="PTHR19277:SF161">
    <property type="entry name" value="LAMININ G DOMAIN-CONTAINING PROTEIN"/>
    <property type="match status" value="1"/>
</dbReference>
<evidence type="ECO:0000313" key="9">
    <source>
        <dbReference type="Proteomes" id="UP000694865"/>
    </source>
</evidence>
<dbReference type="Gene3D" id="2.60.120.200">
    <property type="match status" value="1"/>
</dbReference>
<dbReference type="Pfam" id="PF00354">
    <property type="entry name" value="Pentaxin"/>
    <property type="match status" value="1"/>
</dbReference>
<evidence type="ECO:0000259" key="8">
    <source>
        <dbReference type="PROSITE" id="PS51828"/>
    </source>
</evidence>
<evidence type="ECO:0000256" key="4">
    <source>
        <dbReference type="ARBA" id="ARBA00023157"/>
    </source>
</evidence>
<organism evidence="9 10">
    <name type="scientific">Saccoglossus kowalevskii</name>
    <name type="common">Acorn worm</name>
    <dbReference type="NCBI Taxonomy" id="10224"/>
    <lineage>
        <taxon>Eukaryota</taxon>
        <taxon>Metazoa</taxon>
        <taxon>Hemichordata</taxon>
        <taxon>Enteropneusta</taxon>
        <taxon>Harrimaniidae</taxon>
        <taxon>Saccoglossus</taxon>
    </lineage>
</organism>
<feature type="domain" description="VWFD" evidence="7">
    <location>
        <begin position="212"/>
        <end position="390"/>
    </location>
</feature>
<dbReference type="PROSITE" id="PS51233">
    <property type="entry name" value="VWFD"/>
    <property type="match status" value="1"/>
</dbReference>
<dbReference type="InterPro" id="IPR013320">
    <property type="entry name" value="ConA-like_dom_sf"/>
</dbReference>
<evidence type="ECO:0000259" key="7">
    <source>
        <dbReference type="PROSITE" id="PS51233"/>
    </source>
</evidence>
<dbReference type="InterPro" id="IPR030476">
    <property type="entry name" value="Pentaxin_CS"/>
</dbReference>
<evidence type="ECO:0000256" key="1">
    <source>
        <dbReference type="ARBA" id="ARBA00001913"/>
    </source>
</evidence>
<evidence type="ECO:0000313" key="10">
    <source>
        <dbReference type="RefSeq" id="XP_002740043.2"/>
    </source>
</evidence>
<evidence type="ECO:0000256" key="5">
    <source>
        <dbReference type="ARBA" id="ARBA00023180"/>
    </source>
</evidence>
<proteinExistence type="predicted"/>
<protein>
    <submittedName>
        <fullName evidence="10">Sushi, von Willebrand factor type A, EGF and pentraxin domain-containing protein 1-like</fullName>
    </submittedName>
</protein>
<dbReference type="PROSITE" id="PS00289">
    <property type="entry name" value="PTX_1"/>
    <property type="match status" value="1"/>
</dbReference>
<keyword evidence="5" id="KW-0325">Glycoprotein</keyword>
<name>A0ABM0GYA5_SACKO</name>
<reference evidence="10" key="1">
    <citation type="submission" date="2025-08" db="UniProtKB">
        <authorList>
            <consortium name="RefSeq"/>
        </authorList>
    </citation>
    <scope>IDENTIFICATION</scope>
    <source>
        <tissue evidence="10">Testes</tissue>
    </source>
</reference>
<dbReference type="InterPro" id="IPR051360">
    <property type="entry name" value="Neuronal_Pentraxin_Related"/>
</dbReference>
<keyword evidence="4" id="KW-1015">Disulfide bond</keyword>
<dbReference type="SUPFAM" id="SSF49899">
    <property type="entry name" value="Concanavalin A-like lectins/glucanases"/>
    <property type="match status" value="1"/>
</dbReference>
<dbReference type="PRINTS" id="PR00895">
    <property type="entry name" value="PENTAXIN"/>
</dbReference>
<evidence type="ECO:0000256" key="3">
    <source>
        <dbReference type="ARBA" id="ARBA00022837"/>
    </source>
</evidence>
<dbReference type="GeneID" id="100374797"/>
<dbReference type="PANTHER" id="PTHR19277">
    <property type="entry name" value="PENTRAXIN"/>
    <property type="match status" value="1"/>
</dbReference>
<evidence type="ECO:0000256" key="6">
    <source>
        <dbReference type="PROSITE-ProRule" id="PRU01172"/>
    </source>
</evidence>
<evidence type="ECO:0000256" key="2">
    <source>
        <dbReference type="ARBA" id="ARBA00022723"/>
    </source>
</evidence>
<feature type="domain" description="Pentraxin (PTX)" evidence="8">
    <location>
        <begin position="12"/>
        <end position="211"/>
    </location>
</feature>
<dbReference type="InterPro" id="IPR001759">
    <property type="entry name" value="PTX_dom"/>
</dbReference>
<comment type="caution">
    <text evidence="6">Lacks conserved residue(s) required for the propagation of feature annotation.</text>
</comment>
<dbReference type="RefSeq" id="XP_002740043.2">
    <property type="nucleotide sequence ID" value="XM_002739997.2"/>
</dbReference>
<dbReference type="SMART" id="SM00216">
    <property type="entry name" value="VWD"/>
    <property type="match status" value="1"/>
</dbReference>
<keyword evidence="3" id="KW-0106">Calcium</keyword>
<dbReference type="InterPro" id="IPR001846">
    <property type="entry name" value="VWF_type-D"/>
</dbReference>
<keyword evidence="9" id="KW-1185">Reference proteome</keyword>
<gene>
    <name evidence="10" type="primary">LOC100374797</name>
</gene>
<comment type="cofactor">
    <cofactor evidence="1">
        <name>Ca(2+)</name>
        <dbReference type="ChEBI" id="CHEBI:29108"/>
    </cofactor>
</comment>
<dbReference type="Pfam" id="PF00094">
    <property type="entry name" value="VWD"/>
    <property type="match status" value="1"/>
</dbReference>
<dbReference type="SMART" id="SM00159">
    <property type="entry name" value="PTX"/>
    <property type="match status" value="1"/>
</dbReference>
<sequence length="390" mass="43577">MAATVDKKSREEHTNCKLLDLYKQSDVALTTPIPELTEFTACVWINSIDNKVAIFSYAISDTQLNEILAWRLSGPKLHIKDDLFGASTTSVNDGKCHHLCFTWTSTTGRWEIYIDGNLDDWGFEGQGETITGGGVLVLGQRQDLLRGGYLPGRAFVGWMTKFNLWGSVLSTSQINDVMNDDPNALVADVYAWDLDTLDIKGTVEVRDIDICSGGAVRCDPHYTTLDGRHYSHQGICWYTLVKDCSSVKPDFKITAKFEPREYGTNEEIKTRAVAINITVGDEYVHINGLDVVTGNLNGLSGLTKIDVSQVHEKVLVSFTLRNTVFKLDWTLRKHVFNVHIFGSDYRGNLCGLLGNYNDNIHDDFQKPDGTIADNAFEFGESWKIQGIQCN</sequence>
<dbReference type="Proteomes" id="UP000694865">
    <property type="component" value="Unplaced"/>
</dbReference>
<dbReference type="PROSITE" id="PS51828">
    <property type="entry name" value="PTX_2"/>
    <property type="match status" value="1"/>
</dbReference>
<keyword evidence="2" id="KW-0479">Metal-binding</keyword>
<accession>A0ABM0GYA5</accession>